<evidence type="ECO:0000259" key="6">
    <source>
        <dbReference type="Pfam" id="PF12697"/>
    </source>
</evidence>
<dbReference type="NCBIfam" id="TIGR01738">
    <property type="entry name" value="bioH"/>
    <property type="match status" value="1"/>
</dbReference>
<dbReference type="InterPro" id="IPR010076">
    <property type="entry name" value="BioH"/>
</dbReference>
<dbReference type="EMBL" id="JAOVZO020000017">
    <property type="protein sequence ID" value="MDC8013391.1"/>
    <property type="molecule type" value="Genomic_DNA"/>
</dbReference>
<dbReference type="Proteomes" id="UP001139971">
    <property type="component" value="Unassembled WGS sequence"/>
</dbReference>
<organism evidence="7 8">
    <name type="scientific">Tahibacter soli</name>
    <dbReference type="NCBI Taxonomy" id="2983605"/>
    <lineage>
        <taxon>Bacteria</taxon>
        <taxon>Pseudomonadati</taxon>
        <taxon>Pseudomonadota</taxon>
        <taxon>Gammaproteobacteria</taxon>
        <taxon>Lysobacterales</taxon>
        <taxon>Rhodanobacteraceae</taxon>
        <taxon>Tahibacter</taxon>
    </lineage>
</organism>
<comment type="subunit">
    <text evidence="5">Monomer.</text>
</comment>
<evidence type="ECO:0000256" key="3">
    <source>
        <dbReference type="ARBA" id="ARBA00022756"/>
    </source>
</evidence>
<comment type="pathway">
    <text evidence="5">Cofactor biosynthesis; biotin biosynthesis.</text>
</comment>
<dbReference type="Gene3D" id="3.40.50.1820">
    <property type="entry name" value="alpha/beta hydrolase"/>
    <property type="match status" value="1"/>
</dbReference>
<evidence type="ECO:0000313" key="8">
    <source>
        <dbReference type="Proteomes" id="UP001139971"/>
    </source>
</evidence>
<feature type="binding site" evidence="5">
    <location>
        <position position="230"/>
    </location>
    <ligand>
        <name>substrate</name>
    </ligand>
</feature>
<feature type="active site" evidence="5">
    <location>
        <position position="230"/>
    </location>
</feature>
<name>A0A9X4BHY7_9GAMM</name>
<comment type="similarity">
    <text evidence="5">Belongs to the AB hydrolase superfamily. Carboxylesterase BioH family.</text>
</comment>
<dbReference type="PANTHER" id="PTHR43194">
    <property type="entry name" value="HYDROLASE ALPHA/BETA FOLD FAMILY"/>
    <property type="match status" value="1"/>
</dbReference>
<comment type="catalytic activity">
    <reaction evidence="5">
        <text>6-carboxyhexanoyl-[ACP] methyl ester + H2O = 6-carboxyhexanoyl-[ACP] + methanol + H(+)</text>
        <dbReference type="Rhea" id="RHEA:42700"/>
        <dbReference type="Rhea" id="RHEA-COMP:9955"/>
        <dbReference type="Rhea" id="RHEA-COMP:10186"/>
        <dbReference type="ChEBI" id="CHEBI:15377"/>
        <dbReference type="ChEBI" id="CHEBI:15378"/>
        <dbReference type="ChEBI" id="CHEBI:17790"/>
        <dbReference type="ChEBI" id="CHEBI:78846"/>
        <dbReference type="ChEBI" id="CHEBI:82735"/>
        <dbReference type="EC" id="3.1.1.85"/>
    </reaction>
</comment>
<proteinExistence type="inferred from homology"/>
<accession>A0A9X4BHY7</accession>
<dbReference type="EC" id="3.1.1.85" evidence="5"/>
<sequence>MHIETLGDGPDLVLIHGWAMHAGIFAPLTERLAGSFRLHLVDLPGHGLSPERDSGFDPVESARRLLAALPRAIWCGWSLGGLVCLHAALQSPQQVRALALVASSPRFVVGDDWPHGVDPAIFRQFADGLRHDYHRTIERFLALETLGSDHAKAELRTLKQHVFERGEPSLAVLCDGLDVLDRTDLRARLAELAMPNVWIAGRRDRLIPAGAMQWAAQAAHGRYVETPAGHAPFIAHADLVADAIGALDTENPA</sequence>
<protein>
    <recommendedName>
        <fullName evidence="5">Pimeloyl-[acyl-carrier protein] methyl ester esterase</fullName>
        <ecNumber evidence="5">3.1.1.85</ecNumber>
    </recommendedName>
    <alternativeName>
        <fullName evidence="5">Biotin synthesis protein BioH</fullName>
    </alternativeName>
    <alternativeName>
        <fullName evidence="5">Carboxylesterase BioH</fullName>
    </alternativeName>
</protein>
<dbReference type="AlphaFoldDB" id="A0A9X4BHY7"/>
<feature type="binding site" evidence="5">
    <location>
        <begin position="78"/>
        <end position="79"/>
    </location>
    <ligand>
        <name>substrate</name>
    </ligand>
</feature>
<evidence type="ECO:0000313" key="7">
    <source>
        <dbReference type="EMBL" id="MDC8013391.1"/>
    </source>
</evidence>
<comment type="subcellular location">
    <subcellularLocation>
        <location evidence="5">Cytoplasm</location>
    </subcellularLocation>
</comment>
<gene>
    <name evidence="5 7" type="primary">bioH</name>
    <name evidence="7" type="ORF">OD750_012675</name>
</gene>
<keyword evidence="4 5" id="KW-0378">Hydrolase</keyword>
<keyword evidence="1 5" id="KW-0719">Serine esterase</keyword>
<evidence type="ECO:0000256" key="1">
    <source>
        <dbReference type="ARBA" id="ARBA00022487"/>
    </source>
</evidence>
<comment type="caution">
    <text evidence="7">The sequence shown here is derived from an EMBL/GenBank/DDBJ whole genome shotgun (WGS) entry which is preliminary data.</text>
</comment>
<keyword evidence="3 5" id="KW-0093">Biotin biosynthesis</keyword>
<feature type="binding site" evidence="5">
    <location>
        <position position="18"/>
    </location>
    <ligand>
        <name>substrate</name>
    </ligand>
</feature>
<evidence type="ECO:0000256" key="4">
    <source>
        <dbReference type="ARBA" id="ARBA00022801"/>
    </source>
</evidence>
<keyword evidence="8" id="KW-1185">Reference proteome</keyword>
<reference evidence="7" key="1">
    <citation type="submission" date="2023-02" db="EMBL/GenBank/DDBJ databases">
        <title>Tahibacter soli sp. nov. isolated from soil.</title>
        <authorList>
            <person name="Baek J.H."/>
            <person name="Lee J.K."/>
            <person name="Choi D.G."/>
            <person name="Jeon C.O."/>
        </authorList>
    </citation>
    <scope>NUCLEOTIDE SEQUENCE</scope>
    <source>
        <strain evidence="7">BL</strain>
    </source>
</reference>
<dbReference type="InterPro" id="IPR000073">
    <property type="entry name" value="AB_hydrolase_1"/>
</dbReference>
<dbReference type="InterPro" id="IPR029058">
    <property type="entry name" value="AB_hydrolase_fold"/>
</dbReference>
<feature type="active site" description="Nucleophile" evidence="5">
    <location>
        <position position="78"/>
    </location>
</feature>
<dbReference type="HAMAP" id="MF_01260">
    <property type="entry name" value="Carboxylester"/>
    <property type="match status" value="1"/>
</dbReference>
<dbReference type="RefSeq" id="WP_263545600.1">
    <property type="nucleotide sequence ID" value="NZ_JAOVZO020000017.1"/>
</dbReference>
<dbReference type="GO" id="GO:0090499">
    <property type="term" value="F:pimelyl-[acyl-carrier protein] methyl ester esterase activity"/>
    <property type="evidence" value="ECO:0007669"/>
    <property type="project" value="UniProtKB-EC"/>
</dbReference>
<feature type="domain" description="AB hydrolase-1" evidence="6">
    <location>
        <begin position="12"/>
        <end position="243"/>
    </location>
</feature>
<dbReference type="SUPFAM" id="SSF53474">
    <property type="entry name" value="alpha/beta-Hydrolases"/>
    <property type="match status" value="1"/>
</dbReference>
<comment type="function">
    <text evidence="5">The physiological role of BioH is to remove the methyl group introduced by BioC when the pimeloyl moiety is complete. It allows to synthesize pimeloyl-ACP via the fatty acid synthetic pathway through the hydrolysis of the ester bonds of pimeloyl-ACP esters.</text>
</comment>
<evidence type="ECO:0000256" key="2">
    <source>
        <dbReference type="ARBA" id="ARBA00022490"/>
    </source>
</evidence>
<dbReference type="GO" id="GO:0005737">
    <property type="term" value="C:cytoplasm"/>
    <property type="evidence" value="ECO:0007669"/>
    <property type="project" value="UniProtKB-SubCell"/>
</dbReference>
<dbReference type="GO" id="GO:0009102">
    <property type="term" value="P:biotin biosynthetic process"/>
    <property type="evidence" value="ECO:0007669"/>
    <property type="project" value="UniProtKB-UniRule"/>
</dbReference>
<keyword evidence="2 5" id="KW-0963">Cytoplasm</keyword>
<dbReference type="PANTHER" id="PTHR43194:SF5">
    <property type="entry name" value="PIMELOYL-[ACYL-CARRIER PROTEIN] METHYL ESTER ESTERASE"/>
    <property type="match status" value="1"/>
</dbReference>
<comment type="caution">
    <text evidence="5">Lacks conserved residue(s) required for the propagation of feature annotation.</text>
</comment>
<dbReference type="Pfam" id="PF12697">
    <property type="entry name" value="Abhydrolase_6"/>
    <property type="match status" value="1"/>
</dbReference>
<feature type="active site" evidence="5">
    <location>
        <position position="204"/>
    </location>
</feature>
<evidence type="ECO:0000256" key="5">
    <source>
        <dbReference type="HAMAP-Rule" id="MF_01260"/>
    </source>
</evidence>
<dbReference type="InterPro" id="IPR050228">
    <property type="entry name" value="Carboxylesterase_BioH"/>
</dbReference>